<gene>
    <name evidence="1" type="ORF">E8Q35_12585</name>
</gene>
<organism evidence="1 2">
    <name type="scientific">Aeromonas veronii</name>
    <dbReference type="NCBI Taxonomy" id="654"/>
    <lineage>
        <taxon>Bacteria</taxon>
        <taxon>Pseudomonadati</taxon>
        <taxon>Pseudomonadota</taxon>
        <taxon>Gammaproteobacteria</taxon>
        <taxon>Aeromonadales</taxon>
        <taxon>Aeromonadaceae</taxon>
        <taxon>Aeromonas</taxon>
    </lineage>
</organism>
<dbReference type="RefSeq" id="WP_136501841.1">
    <property type="nucleotide sequence ID" value="NZ_SSUX01000008.1"/>
</dbReference>
<reference evidence="1 2" key="1">
    <citation type="submission" date="2019-04" db="EMBL/GenBank/DDBJ databases">
        <title>Comparative genomics of Aeromonas veronii strains pathogenic to fish.</title>
        <authorList>
            <person name="Cascarano M.C."/>
            <person name="Smyrli M."/>
            <person name="Katharios P."/>
        </authorList>
    </citation>
    <scope>NUCLEOTIDE SEQUENCE [LARGE SCALE GENOMIC DNA]</scope>
    <source>
        <strain evidence="1 2">XU1</strain>
    </source>
</reference>
<dbReference type="EMBL" id="SSUX01000008">
    <property type="protein sequence ID" value="THJ45018.1"/>
    <property type="molecule type" value="Genomic_DNA"/>
</dbReference>
<evidence type="ECO:0000313" key="1">
    <source>
        <dbReference type="EMBL" id="THJ45018.1"/>
    </source>
</evidence>
<dbReference type="Proteomes" id="UP000309618">
    <property type="component" value="Unassembled WGS sequence"/>
</dbReference>
<proteinExistence type="predicted"/>
<protein>
    <submittedName>
        <fullName evidence="1">Uncharacterized protein</fullName>
    </submittedName>
</protein>
<accession>A0A4S5CND4</accession>
<comment type="caution">
    <text evidence="1">The sequence shown here is derived from an EMBL/GenBank/DDBJ whole genome shotgun (WGS) entry which is preliminary data.</text>
</comment>
<evidence type="ECO:0000313" key="2">
    <source>
        <dbReference type="Proteomes" id="UP000309618"/>
    </source>
</evidence>
<name>A0A4S5CND4_AERVE</name>
<dbReference type="AlphaFoldDB" id="A0A4S5CND4"/>
<sequence>MIEVTTEYHITSSDIDEKPAYKCQGTCKKVWWKDDLPEAPFGVQLHCKMCNGTLGAAKENVNFKITKFAPGEKIMPGSPIIIKHSSNLLEEFIPLREKYGWK</sequence>